<dbReference type="PRINTS" id="PR00502">
    <property type="entry name" value="NUDIXFAMILY"/>
</dbReference>
<dbReference type="CDD" id="cd02883">
    <property type="entry name" value="NUDIX_Hydrolase"/>
    <property type="match status" value="1"/>
</dbReference>
<comment type="cofactor">
    <cofactor evidence="1">
        <name>Mg(2+)</name>
        <dbReference type="ChEBI" id="CHEBI:18420"/>
    </cofactor>
</comment>
<evidence type="ECO:0000259" key="4">
    <source>
        <dbReference type="PROSITE" id="PS51462"/>
    </source>
</evidence>
<dbReference type="Gene3D" id="3.30.70.100">
    <property type="match status" value="1"/>
</dbReference>
<dbReference type="GO" id="GO:0016787">
    <property type="term" value="F:hydrolase activity"/>
    <property type="evidence" value="ECO:0007669"/>
    <property type="project" value="UniProtKB-KW"/>
</dbReference>
<dbReference type="Proteomes" id="UP000012081">
    <property type="component" value="Unassembled WGS sequence"/>
</dbReference>
<evidence type="ECO:0000256" key="3">
    <source>
        <dbReference type="RuleBase" id="RU003476"/>
    </source>
</evidence>
<dbReference type="InterPro" id="IPR011008">
    <property type="entry name" value="Dimeric_a/b-barrel"/>
</dbReference>
<dbReference type="Pfam" id="PF00293">
    <property type="entry name" value="NUDIX"/>
    <property type="match status" value="1"/>
</dbReference>
<keyword evidence="6" id="KW-1185">Reference proteome</keyword>
<dbReference type="Pfam" id="PF07978">
    <property type="entry name" value="NIPSNAP"/>
    <property type="match status" value="1"/>
</dbReference>
<keyword evidence="2 3" id="KW-0378">Hydrolase</keyword>
<dbReference type="InterPro" id="IPR012577">
    <property type="entry name" value="NIPSNAP"/>
</dbReference>
<dbReference type="EMBL" id="APBN01000003">
    <property type="protein sequence ID" value="EMT53115.1"/>
    <property type="molecule type" value="Genomic_DNA"/>
</dbReference>
<sequence length="258" mass="29324">MLYRRRTYQIDPARQAAFQSFFQEYLLPAQLKHGARLVGRWSTERGDEVTAIWEYDSMEAYERIENAVKSDELHRLAQEKRNSLEPLYLSCKQDFLIPASTYNPPKHIVAAFGYITNDDGEVLLVKARNRQDTWELPGGQVEVGESLLDAVIREIREESGIEARLTGITGVYHNVSSAIVAVGFRGVAVGGCLQTSEETTDVRFVKLTEENLHEYITRPQLASRTLDALTKGSICMEMFRLSPYELIYRMEEPTAAPQ</sequence>
<reference evidence="5 6" key="1">
    <citation type="submission" date="2013-03" db="EMBL/GenBank/DDBJ databases">
        <title>Assembly of a new bacterial strain Brevibacillus borstelensis AK1.</title>
        <authorList>
            <person name="Rajan I."/>
            <person name="PoliReddy D."/>
            <person name="Sugumar T."/>
            <person name="Rathinam K."/>
            <person name="Alqarawi S."/>
            <person name="Khalil A.B."/>
            <person name="Sivakumar N."/>
        </authorList>
    </citation>
    <scope>NUCLEOTIDE SEQUENCE [LARGE SCALE GENOMIC DNA]</scope>
    <source>
        <strain evidence="5 6">AK1</strain>
    </source>
</reference>
<evidence type="ECO:0000256" key="1">
    <source>
        <dbReference type="ARBA" id="ARBA00001946"/>
    </source>
</evidence>
<gene>
    <name evidence="5" type="ORF">I532_10067</name>
</gene>
<dbReference type="AlphaFoldDB" id="M8ECC3"/>
<dbReference type="SUPFAM" id="SSF55811">
    <property type="entry name" value="Nudix"/>
    <property type="match status" value="1"/>
</dbReference>
<accession>M8ECC3</accession>
<dbReference type="InterPro" id="IPR000086">
    <property type="entry name" value="NUDIX_hydrolase_dom"/>
</dbReference>
<proteinExistence type="inferred from homology"/>
<evidence type="ECO:0000313" key="5">
    <source>
        <dbReference type="EMBL" id="EMT53115.1"/>
    </source>
</evidence>
<dbReference type="PATRIC" id="fig|1300222.3.peg.2079"/>
<protein>
    <submittedName>
        <fullName evidence="5">NUDIX hydrolase</fullName>
    </submittedName>
</protein>
<dbReference type="PROSITE" id="PS00893">
    <property type="entry name" value="NUDIX_BOX"/>
    <property type="match status" value="1"/>
</dbReference>
<dbReference type="InterPro" id="IPR020476">
    <property type="entry name" value="Nudix_hydrolase"/>
</dbReference>
<dbReference type="PANTHER" id="PTHR43046:SF2">
    <property type="entry name" value="8-OXO-DGTP DIPHOSPHATASE-RELATED"/>
    <property type="match status" value="1"/>
</dbReference>
<dbReference type="InterPro" id="IPR020084">
    <property type="entry name" value="NUDIX_hydrolase_CS"/>
</dbReference>
<dbReference type="PROSITE" id="PS51462">
    <property type="entry name" value="NUDIX"/>
    <property type="match status" value="1"/>
</dbReference>
<comment type="similarity">
    <text evidence="3">Belongs to the Nudix hydrolase family.</text>
</comment>
<name>M8ECC3_9BACL</name>
<dbReference type="SUPFAM" id="SSF54909">
    <property type="entry name" value="Dimeric alpha+beta barrel"/>
    <property type="match status" value="1"/>
</dbReference>
<comment type="caution">
    <text evidence="5">The sequence shown here is derived from an EMBL/GenBank/DDBJ whole genome shotgun (WGS) entry which is preliminary data.</text>
</comment>
<evidence type="ECO:0000313" key="6">
    <source>
        <dbReference type="Proteomes" id="UP000012081"/>
    </source>
</evidence>
<dbReference type="STRING" id="1300222.I532_10067"/>
<evidence type="ECO:0000256" key="2">
    <source>
        <dbReference type="ARBA" id="ARBA00022801"/>
    </source>
</evidence>
<feature type="domain" description="Nudix hydrolase" evidence="4">
    <location>
        <begin position="105"/>
        <end position="227"/>
    </location>
</feature>
<organism evidence="5 6">
    <name type="scientific">Brevibacillus borstelensis AK1</name>
    <dbReference type="NCBI Taxonomy" id="1300222"/>
    <lineage>
        <taxon>Bacteria</taxon>
        <taxon>Bacillati</taxon>
        <taxon>Bacillota</taxon>
        <taxon>Bacilli</taxon>
        <taxon>Bacillales</taxon>
        <taxon>Paenibacillaceae</taxon>
        <taxon>Brevibacillus</taxon>
    </lineage>
</organism>
<dbReference type="PANTHER" id="PTHR43046">
    <property type="entry name" value="GDP-MANNOSE MANNOSYL HYDROLASE"/>
    <property type="match status" value="1"/>
</dbReference>
<dbReference type="Gene3D" id="3.90.79.10">
    <property type="entry name" value="Nucleoside Triphosphate Pyrophosphohydrolase"/>
    <property type="match status" value="1"/>
</dbReference>
<dbReference type="InterPro" id="IPR015797">
    <property type="entry name" value="NUDIX_hydrolase-like_dom_sf"/>
</dbReference>
<dbReference type="OrthoDB" id="9787880at2"/>